<keyword evidence="3" id="KW-1185">Reference proteome</keyword>
<feature type="region of interest" description="Disordered" evidence="1">
    <location>
        <begin position="281"/>
        <end position="317"/>
    </location>
</feature>
<organism evidence="2 3">
    <name type="scientific">Portunus trituberculatus</name>
    <name type="common">Swimming crab</name>
    <name type="synonym">Neptunus trituberculatus</name>
    <dbReference type="NCBI Taxonomy" id="210409"/>
    <lineage>
        <taxon>Eukaryota</taxon>
        <taxon>Metazoa</taxon>
        <taxon>Ecdysozoa</taxon>
        <taxon>Arthropoda</taxon>
        <taxon>Crustacea</taxon>
        <taxon>Multicrustacea</taxon>
        <taxon>Malacostraca</taxon>
        <taxon>Eumalacostraca</taxon>
        <taxon>Eucarida</taxon>
        <taxon>Decapoda</taxon>
        <taxon>Pleocyemata</taxon>
        <taxon>Brachyura</taxon>
        <taxon>Eubrachyura</taxon>
        <taxon>Portunoidea</taxon>
        <taxon>Portunidae</taxon>
        <taxon>Portuninae</taxon>
        <taxon>Portunus</taxon>
    </lineage>
</organism>
<name>A0A5B7DMF7_PORTR</name>
<feature type="region of interest" description="Disordered" evidence="1">
    <location>
        <begin position="184"/>
        <end position="242"/>
    </location>
</feature>
<dbReference type="EMBL" id="VSRR010001070">
    <property type="protein sequence ID" value="MPC22279.1"/>
    <property type="molecule type" value="Genomic_DNA"/>
</dbReference>
<accession>A0A5B7DMF7</accession>
<evidence type="ECO:0000256" key="1">
    <source>
        <dbReference type="SAM" id="MobiDB-lite"/>
    </source>
</evidence>
<feature type="compositionally biased region" description="Basic and acidic residues" evidence="1">
    <location>
        <begin position="188"/>
        <end position="204"/>
    </location>
</feature>
<gene>
    <name evidence="2" type="ORF">E2C01_015291</name>
</gene>
<reference evidence="2 3" key="1">
    <citation type="submission" date="2019-05" db="EMBL/GenBank/DDBJ databases">
        <title>Another draft genome of Portunus trituberculatus and its Hox gene families provides insights of decapod evolution.</title>
        <authorList>
            <person name="Jeong J.-H."/>
            <person name="Song I."/>
            <person name="Kim S."/>
            <person name="Choi T."/>
            <person name="Kim D."/>
            <person name="Ryu S."/>
            <person name="Kim W."/>
        </authorList>
    </citation>
    <scope>NUCLEOTIDE SEQUENCE [LARGE SCALE GENOMIC DNA]</scope>
    <source>
        <tissue evidence="2">Muscle</tissue>
    </source>
</reference>
<sequence length="400" mass="44663">MYSFLIVVFWRRTSLPLMAEPPKVVGGAARLATAAITCLVEDNNKSRLDQTRYIIIRQSCFCFAGVALNHCLPPSPAVPLPPFPFHVSFLQAVSHSPSFPRCPPPLGSLAFVYTLDVCLHNNRMCFSPRTGGGGTSLRWVVPHWFTLYERRVNLNPLTTKESLRPSLAALDNTKKHCRTSLVVGMGGREGEGDSGREEGWREGTMKGGRGLRRHDGSLVNISTRPDARGDGWMEGGGRDGVRQEWGPIVARVRDGVRRGRPGQVTAPGTPRREPKRLRVVQSGTGSLARWKSCTGESFPPRSLRRGGRDENGSYRQHNTCKKRVEELRGEWRRGTTAAILPIGKAGVRRVAKPRRLPNSPRKHYQRHYTRRSGIPLLQCVPVMTACLPFRLPLTHRLLYT</sequence>
<dbReference type="AlphaFoldDB" id="A0A5B7DMF7"/>
<protein>
    <submittedName>
        <fullName evidence="2">Uncharacterized protein</fullName>
    </submittedName>
</protein>
<feature type="compositionally biased region" description="Basic and acidic residues" evidence="1">
    <location>
        <begin position="225"/>
        <end position="242"/>
    </location>
</feature>
<comment type="caution">
    <text evidence="2">The sequence shown here is derived from an EMBL/GenBank/DDBJ whole genome shotgun (WGS) entry which is preliminary data.</text>
</comment>
<evidence type="ECO:0000313" key="3">
    <source>
        <dbReference type="Proteomes" id="UP000324222"/>
    </source>
</evidence>
<dbReference type="Proteomes" id="UP000324222">
    <property type="component" value="Unassembled WGS sequence"/>
</dbReference>
<evidence type="ECO:0000313" key="2">
    <source>
        <dbReference type="EMBL" id="MPC22279.1"/>
    </source>
</evidence>
<proteinExistence type="predicted"/>